<feature type="compositionally biased region" description="Polar residues" evidence="2">
    <location>
        <begin position="148"/>
        <end position="176"/>
    </location>
</feature>
<gene>
    <name evidence="3" type="ORF">BG011_004590</name>
</gene>
<feature type="compositionally biased region" description="Polar residues" evidence="2">
    <location>
        <begin position="443"/>
        <end position="460"/>
    </location>
</feature>
<feature type="compositionally biased region" description="Polar residues" evidence="2">
    <location>
        <begin position="306"/>
        <end position="316"/>
    </location>
</feature>
<dbReference type="OrthoDB" id="2157184at2759"/>
<keyword evidence="1" id="KW-0175">Coiled coil</keyword>
<name>A0A9P6PXY4_9FUNG</name>
<feature type="compositionally biased region" description="Polar residues" evidence="2">
    <location>
        <begin position="656"/>
        <end position="665"/>
    </location>
</feature>
<proteinExistence type="predicted"/>
<feature type="compositionally biased region" description="Basic and acidic residues" evidence="2">
    <location>
        <begin position="954"/>
        <end position="964"/>
    </location>
</feature>
<feature type="compositionally biased region" description="Low complexity" evidence="2">
    <location>
        <begin position="398"/>
        <end position="428"/>
    </location>
</feature>
<accession>A0A9P6PXY4</accession>
<feature type="coiled-coil region" evidence="1">
    <location>
        <begin position="1097"/>
        <end position="1156"/>
    </location>
</feature>
<evidence type="ECO:0000313" key="4">
    <source>
        <dbReference type="Proteomes" id="UP000726737"/>
    </source>
</evidence>
<comment type="caution">
    <text evidence="3">The sequence shown here is derived from an EMBL/GenBank/DDBJ whole genome shotgun (WGS) entry which is preliminary data.</text>
</comment>
<feature type="compositionally biased region" description="Polar residues" evidence="2">
    <location>
        <begin position="584"/>
        <end position="596"/>
    </location>
</feature>
<feature type="compositionally biased region" description="Low complexity" evidence="2">
    <location>
        <begin position="555"/>
        <end position="571"/>
    </location>
</feature>
<keyword evidence="4" id="KW-1185">Reference proteome</keyword>
<feature type="compositionally biased region" description="Basic and acidic residues" evidence="2">
    <location>
        <begin position="679"/>
        <end position="690"/>
    </location>
</feature>
<feature type="region of interest" description="Disordered" evidence="2">
    <location>
        <begin position="981"/>
        <end position="1025"/>
    </location>
</feature>
<evidence type="ECO:0000256" key="1">
    <source>
        <dbReference type="SAM" id="Coils"/>
    </source>
</evidence>
<sequence>MATATNLRFESFQDNDYNHGHDSHKNTNHDYIRQRQLLQQEQQRYNQQQQQARQKQHSHDPSHSNNKDHHHRHHSSPLYDQQQEHHQNHTSQSLFMSPDPYLETPHHRHPSGGTFSSDEYEAGEESPASSMDNHATPGYKKPMPLGYTGQQPSKTSSNHKLSAFVTPSQTSPQSTRADMVVQNGRGADSYHDNSGSEEDHEQQFSSREPASLGDLSRTTAYRARRDSGLPPIKMAAAKRLPPFNASLSSIPAESLMEEDEEEEEEEEEQDEVQPLSSRRDHEGVIDGIPSGEDQVQTRIRDLDARQANNQSRNMENGGSKPSMAGVLSQKSSFHPFPSPPARTSQSAAKAPKSGSSLSSGSSTKGNVPQQKPNGNNTPIIRPQEPDRGPADLSNPSMALAEALIAARAVARNKEQQQSSLSSTPSSPSRTNGQNFGHGENGRRQVSSAAPESNGHGSTGQIRIPVPDLSPTLRGYPSQPGRQLDLGRNPDALLYNRRTSFTLSPTSSNPELAESQTDSHSGSYVTPRPNVNGGTAMLPPMSAKYSNGGNRPVGPSISSSYSRYSDDYNQQPRQHRSQHHRESSLLGTSYDSAMSGQQDGGMYSRFAFPGQDLDQGSLPSQDYTDSIHHPAGYPQGQSGESSNFQREYTNHRRFRSSMDSDSQQYAGSRDKAANSSFQEAHQHEQHQKGRSDPTGPASAYPHTSSSHSLGISEDLQDQMNTEAEYIMNRNTELLKILSIRDEEIQTLQQELDHTLKVMHEYEDDLMTMHTAAAKPYESYNQTLDQIGHEMTQQDALLKGYQQENEKLTSQLKSSVEIRQEAEKRHLRTMDQLKNELSLLRAELESSDQEKYGRSDLRALLKHSQENHERARRGFQDKEEEYQTEISELKDRLKLTKQVVEDERRAKVEDMQKLERDMQDLRAGYDSMLTQLQSFGPGYRLLNPHPKRSSSSSSQDDGHADTTVDADLERDIGLIKESLMKGSNKFSTNTSSSSPSPPLSVDQGQKDRKLTSTETLTTAGMPDNTDSEKMDLEQRIGKFEADIRQSLLRSASIESFISVRSSTGTVIPLASRVKSQQDRHGSSRDDLRLPAMNEGHKLANKLRDRINTLNVENKRLHTELSSISHVLRQQQAERQRKVAQLEELLDMHENMANQKLDDANTEEGQARIRKVIQGLLVRIRTKEAEAEFYHNAYLDKVLELDQMALANGKTLAAEAHAEEGQSQAVVESLSIASPSPNVIEALEARVKELERINLRL</sequence>
<feature type="compositionally biased region" description="Basic and acidic residues" evidence="2">
    <location>
        <begin position="16"/>
        <end position="33"/>
    </location>
</feature>
<dbReference type="AlphaFoldDB" id="A0A9P6PXY4"/>
<feature type="compositionally biased region" description="Acidic residues" evidence="2">
    <location>
        <begin position="255"/>
        <end position="271"/>
    </location>
</feature>
<feature type="region of interest" description="Disordered" evidence="2">
    <location>
        <begin position="934"/>
        <end position="964"/>
    </location>
</feature>
<organism evidence="3 4">
    <name type="scientific">Mortierella polycephala</name>
    <dbReference type="NCBI Taxonomy" id="41804"/>
    <lineage>
        <taxon>Eukaryota</taxon>
        <taxon>Fungi</taxon>
        <taxon>Fungi incertae sedis</taxon>
        <taxon>Mucoromycota</taxon>
        <taxon>Mortierellomycotina</taxon>
        <taxon>Mortierellomycetes</taxon>
        <taxon>Mortierellales</taxon>
        <taxon>Mortierellaceae</taxon>
        <taxon>Mortierella</taxon>
    </lineage>
</organism>
<feature type="compositionally biased region" description="Polar residues" evidence="2">
    <location>
        <begin position="496"/>
        <end position="523"/>
    </location>
</feature>
<reference evidence="3" key="1">
    <citation type="journal article" date="2020" name="Fungal Divers.">
        <title>Resolving the Mortierellaceae phylogeny through synthesis of multi-gene phylogenetics and phylogenomics.</title>
        <authorList>
            <person name="Vandepol N."/>
            <person name="Liber J."/>
            <person name="Desiro A."/>
            <person name="Na H."/>
            <person name="Kennedy M."/>
            <person name="Barry K."/>
            <person name="Grigoriev I.V."/>
            <person name="Miller A.N."/>
            <person name="O'Donnell K."/>
            <person name="Stajich J.E."/>
            <person name="Bonito G."/>
        </authorList>
    </citation>
    <scope>NUCLEOTIDE SEQUENCE</scope>
    <source>
        <strain evidence="3">KOD948</strain>
    </source>
</reference>
<feature type="compositionally biased region" description="Polar residues" evidence="2">
    <location>
        <begin position="634"/>
        <end position="646"/>
    </location>
</feature>
<feature type="compositionally biased region" description="Polar residues" evidence="2">
    <location>
        <begin position="1"/>
        <end position="15"/>
    </location>
</feature>
<feature type="compositionally biased region" description="Polar residues" evidence="2">
    <location>
        <begin position="366"/>
        <end position="378"/>
    </location>
</feature>
<evidence type="ECO:0000256" key="2">
    <source>
        <dbReference type="SAM" id="MobiDB-lite"/>
    </source>
</evidence>
<feature type="coiled-coil region" evidence="1">
    <location>
        <begin position="789"/>
        <end position="929"/>
    </location>
</feature>
<evidence type="ECO:0000313" key="3">
    <source>
        <dbReference type="EMBL" id="KAG0256393.1"/>
    </source>
</evidence>
<feature type="compositionally biased region" description="Low complexity" evidence="2">
    <location>
        <begin position="344"/>
        <end position="365"/>
    </location>
</feature>
<dbReference type="EMBL" id="JAAAJA010000301">
    <property type="protein sequence ID" value="KAG0256393.1"/>
    <property type="molecule type" value="Genomic_DNA"/>
</dbReference>
<protein>
    <submittedName>
        <fullName evidence="3">Uncharacterized protein</fullName>
    </submittedName>
</protein>
<feature type="compositionally biased region" description="Low complexity" evidence="2">
    <location>
        <begin position="34"/>
        <end position="53"/>
    </location>
</feature>
<feature type="region of interest" description="Disordered" evidence="2">
    <location>
        <begin position="1"/>
        <end position="709"/>
    </location>
</feature>
<feature type="compositionally biased region" description="Basic and acidic residues" evidence="2">
    <location>
        <begin position="57"/>
        <end position="67"/>
    </location>
</feature>
<dbReference type="Proteomes" id="UP000726737">
    <property type="component" value="Unassembled WGS sequence"/>
</dbReference>